<proteinExistence type="predicted"/>
<organism evidence="3 4">
    <name type="scientific">Stemphylium lycopersici</name>
    <name type="common">Tomato gray leaf spot disease fungus</name>
    <name type="synonym">Thyrospora lycopersici</name>
    <dbReference type="NCBI Taxonomy" id="183478"/>
    <lineage>
        <taxon>Eukaryota</taxon>
        <taxon>Fungi</taxon>
        <taxon>Dikarya</taxon>
        <taxon>Ascomycota</taxon>
        <taxon>Pezizomycotina</taxon>
        <taxon>Dothideomycetes</taxon>
        <taxon>Pleosporomycetidae</taxon>
        <taxon>Pleosporales</taxon>
        <taxon>Pleosporineae</taxon>
        <taxon>Pleosporaceae</taxon>
        <taxon>Stemphylium</taxon>
    </lineage>
</organism>
<keyword evidence="2" id="KW-1133">Transmembrane helix</keyword>
<protein>
    <submittedName>
        <fullName evidence="3">Uncharacterized protein</fullName>
    </submittedName>
</protein>
<feature type="transmembrane region" description="Helical" evidence="2">
    <location>
        <begin position="197"/>
        <end position="221"/>
    </location>
</feature>
<keyword evidence="2" id="KW-0472">Membrane</keyword>
<evidence type="ECO:0000313" key="4">
    <source>
        <dbReference type="Proteomes" id="UP000249619"/>
    </source>
</evidence>
<keyword evidence="4" id="KW-1185">Reference proteome</keyword>
<evidence type="ECO:0000256" key="2">
    <source>
        <dbReference type="SAM" id="Phobius"/>
    </source>
</evidence>
<dbReference type="AlphaFoldDB" id="A0A364NGW4"/>
<evidence type="ECO:0000313" key="3">
    <source>
        <dbReference type="EMBL" id="RAR16510.1"/>
    </source>
</evidence>
<name>A0A364NGW4_STELY</name>
<comment type="caution">
    <text evidence="3">The sequence shown here is derived from an EMBL/GenBank/DDBJ whole genome shotgun (WGS) entry which is preliminary data.</text>
</comment>
<sequence>MSRPERSPMHWPSFPDVPIYLDTGNSHPVAKGYGTTPTTPTTPESRPTHLSPAHLSPAHINSTSVSPPEPSPTTTIETSSDRRSEIWPIPEPPPEVMRQQPRRLLLQFFPTDRPRVRLGEPSLKPPQLVSDPEKQEYQDCKSQQGLGISDGPPHPPSIRVQPPPFDGEKVEPATNIAQRIEEKLWNYNSSGNVIERWILEIVSWLISAICMISIIAVLVVLKDKPSYKWPFDNLGLTLNAFVSILSRIAGAALLLPVAEALGQLKWSWFVKGDSKKMWDFEMFDNASRGPWGAFLLLIHTKGRTVAALGALVTIFALALDPFFQQVVDFPERWTMQEANSSISRVVRYEPHYGIEYENGVDTVQLDADILSIADPYFVGNGTQPIPFGNGTRAEVPVSCPSSNCTWPSYETLGMCSECVEVTDLLDFTCMFTRVDWTHELNDTVSSYPNATVCGYFLNSTSDTPVLMSGYILGEDGNATGEALLTRTLPLTTNWEREPLWGDGSIHFKHRRNPIVDALISSTTGGPDVYADKVPVLHECVVSWCVKTIESSYFQGTYQEEVTQVFLNDTKGPFPFKISEVPGEEDLVYVDYFENVTISAPPAAQKFSEYGWGLNNDTKRDKPLPKTTSKIELERYPKDKSEELESQVVSDKRMEKFWKYIHTPHSEGAVQPTTTRVDLSSSQHMRTGTHNPEELLVYKGIRKFGRQERK</sequence>
<gene>
    <name evidence="3" type="ORF">DDE83_000075</name>
</gene>
<keyword evidence="2" id="KW-0812">Transmembrane</keyword>
<feature type="compositionally biased region" description="Polar residues" evidence="1">
    <location>
        <begin position="670"/>
        <end position="689"/>
    </location>
</feature>
<dbReference type="STRING" id="183478.A0A364NGW4"/>
<dbReference type="Pfam" id="PF11374">
    <property type="entry name" value="DUF3176"/>
    <property type="match status" value="1"/>
</dbReference>
<feature type="transmembrane region" description="Helical" evidence="2">
    <location>
        <begin position="305"/>
        <end position="323"/>
    </location>
</feature>
<dbReference type="InterPro" id="IPR021514">
    <property type="entry name" value="DUF3176"/>
</dbReference>
<dbReference type="EMBL" id="QGDH01000002">
    <property type="protein sequence ID" value="RAR16510.1"/>
    <property type="molecule type" value="Genomic_DNA"/>
</dbReference>
<feature type="region of interest" description="Disordered" evidence="1">
    <location>
        <begin position="1"/>
        <end position="100"/>
    </location>
</feature>
<feature type="transmembrane region" description="Helical" evidence="2">
    <location>
        <begin position="241"/>
        <end position="261"/>
    </location>
</feature>
<dbReference type="Proteomes" id="UP000249619">
    <property type="component" value="Unassembled WGS sequence"/>
</dbReference>
<dbReference type="PANTHER" id="PTHR35394:SF5">
    <property type="entry name" value="DUF3176 DOMAIN-CONTAINING PROTEIN"/>
    <property type="match status" value="1"/>
</dbReference>
<accession>A0A364NGW4</accession>
<evidence type="ECO:0000256" key="1">
    <source>
        <dbReference type="SAM" id="MobiDB-lite"/>
    </source>
</evidence>
<reference evidence="4" key="1">
    <citation type="submission" date="2018-05" db="EMBL/GenBank/DDBJ databases">
        <title>Draft genome sequence of Stemphylium lycopersici strain CIDEFI 213.</title>
        <authorList>
            <person name="Medina R."/>
            <person name="Franco M.E.E."/>
            <person name="Lucentini C.G."/>
            <person name="Saparrat M.C.N."/>
            <person name="Balatti P.A."/>
        </authorList>
    </citation>
    <scope>NUCLEOTIDE SEQUENCE [LARGE SCALE GENOMIC DNA]</scope>
    <source>
        <strain evidence="4">CIDEFI 213</strain>
    </source>
</reference>
<feature type="compositionally biased region" description="Low complexity" evidence="1">
    <location>
        <begin position="62"/>
        <end position="78"/>
    </location>
</feature>
<feature type="region of interest" description="Disordered" evidence="1">
    <location>
        <begin position="667"/>
        <end position="689"/>
    </location>
</feature>
<feature type="region of interest" description="Disordered" evidence="1">
    <location>
        <begin position="115"/>
        <end position="157"/>
    </location>
</feature>
<dbReference type="PANTHER" id="PTHR35394">
    <property type="entry name" value="DUF3176 DOMAIN-CONTAINING PROTEIN"/>
    <property type="match status" value="1"/>
</dbReference>